<protein>
    <recommendedName>
        <fullName evidence="7">Transcription initiation factor IIF subunit alpha</fullName>
    </recommendedName>
</protein>
<feature type="transmembrane region" description="Helical" evidence="8">
    <location>
        <begin position="23"/>
        <end position="43"/>
    </location>
</feature>
<dbReference type="InterPro" id="IPR008851">
    <property type="entry name" value="TFIIF-alpha"/>
</dbReference>
<dbReference type="GO" id="GO:0003677">
    <property type="term" value="F:DNA binding"/>
    <property type="evidence" value="ECO:0007669"/>
    <property type="project" value="UniProtKB-KW"/>
</dbReference>
<accession>A0A5D2M9P2</accession>
<evidence type="ECO:0000256" key="5">
    <source>
        <dbReference type="ARBA" id="ARBA00023163"/>
    </source>
</evidence>
<reference evidence="9 10" key="1">
    <citation type="submission" date="2019-07" db="EMBL/GenBank/DDBJ databases">
        <title>WGS assembly of Gossypium tomentosum.</title>
        <authorList>
            <person name="Chen Z.J."/>
            <person name="Sreedasyam A."/>
            <person name="Ando A."/>
            <person name="Song Q."/>
            <person name="De L."/>
            <person name="Hulse-Kemp A."/>
            <person name="Ding M."/>
            <person name="Ye W."/>
            <person name="Kirkbride R."/>
            <person name="Jenkins J."/>
            <person name="Plott C."/>
            <person name="Lovell J."/>
            <person name="Lin Y.-M."/>
            <person name="Vaughn R."/>
            <person name="Liu B."/>
            <person name="Li W."/>
            <person name="Simpson S."/>
            <person name="Scheffler B."/>
            <person name="Saski C."/>
            <person name="Grover C."/>
            <person name="Hu G."/>
            <person name="Conover J."/>
            <person name="Carlson J."/>
            <person name="Shu S."/>
            <person name="Boston L."/>
            <person name="Williams M."/>
            <person name="Peterson D."/>
            <person name="Mcgee K."/>
            <person name="Jones D."/>
            <person name="Wendel J."/>
            <person name="Stelly D."/>
            <person name="Grimwood J."/>
            <person name="Schmutz J."/>
        </authorList>
    </citation>
    <scope>NUCLEOTIDE SEQUENCE [LARGE SCALE GENOMIC DNA]</scope>
    <source>
        <strain evidence="9">7179.01</strain>
    </source>
</reference>
<evidence type="ECO:0000256" key="2">
    <source>
        <dbReference type="ARBA" id="ARBA00005249"/>
    </source>
</evidence>
<evidence type="ECO:0000256" key="3">
    <source>
        <dbReference type="ARBA" id="ARBA00023015"/>
    </source>
</evidence>
<comment type="similarity">
    <text evidence="2 7">Belongs to the TFIIF alpha subunit family.</text>
</comment>
<keyword evidence="4 7" id="KW-0238">DNA-binding</keyword>
<dbReference type="SUPFAM" id="SSF50916">
    <property type="entry name" value="Rap30/74 interaction domains"/>
    <property type="match status" value="1"/>
</dbReference>
<name>A0A5D2M9P2_GOSTO</name>
<dbReference type="GO" id="GO:0001096">
    <property type="term" value="F:TFIIF-class transcription factor complex binding"/>
    <property type="evidence" value="ECO:0007669"/>
    <property type="project" value="TreeGrafter"/>
</dbReference>
<evidence type="ECO:0000256" key="8">
    <source>
        <dbReference type="SAM" id="Phobius"/>
    </source>
</evidence>
<keyword evidence="3 7" id="KW-0805">Transcription regulation</keyword>
<keyword evidence="8" id="KW-0812">Transmembrane</keyword>
<evidence type="ECO:0000256" key="1">
    <source>
        <dbReference type="ARBA" id="ARBA00004123"/>
    </source>
</evidence>
<dbReference type="AlphaFoldDB" id="A0A5D2M9P2"/>
<proteinExistence type="inferred from homology"/>
<dbReference type="InterPro" id="IPR011039">
    <property type="entry name" value="TFIIF_interaction"/>
</dbReference>
<keyword evidence="8" id="KW-1133">Transmembrane helix</keyword>
<evidence type="ECO:0000256" key="7">
    <source>
        <dbReference type="RuleBase" id="RU366044"/>
    </source>
</evidence>
<dbReference type="Pfam" id="PF05793">
    <property type="entry name" value="TFIIF_alpha"/>
    <property type="match status" value="1"/>
</dbReference>
<keyword evidence="8" id="KW-0472">Membrane</keyword>
<keyword evidence="10" id="KW-1185">Reference proteome</keyword>
<dbReference type="GO" id="GO:0032968">
    <property type="term" value="P:positive regulation of transcription elongation by RNA polymerase II"/>
    <property type="evidence" value="ECO:0007669"/>
    <property type="project" value="InterPro"/>
</dbReference>
<evidence type="ECO:0000256" key="6">
    <source>
        <dbReference type="ARBA" id="ARBA00023242"/>
    </source>
</evidence>
<keyword evidence="6 7" id="KW-0539">Nucleus</keyword>
<gene>
    <name evidence="9" type="ORF">ES332_D01G156700v1</name>
</gene>
<dbReference type="Proteomes" id="UP000322667">
    <property type="component" value="Chromosome D01"/>
</dbReference>
<dbReference type="GO" id="GO:0016251">
    <property type="term" value="F:RNA polymerase II general transcription initiation factor activity"/>
    <property type="evidence" value="ECO:0007669"/>
    <property type="project" value="TreeGrafter"/>
</dbReference>
<organism evidence="9 10">
    <name type="scientific">Gossypium tomentosum</name>
    <name type="common">Hawaiian cotton</name>
    <name type="synonym">Gossypium sandvicense</name>
    <dbReference type="NCBI Taxonomy" id="34277"/>
    <lineage>
        <taxon>Eukaryota</taxon>
        <taxon>Viridiplantae</taxon>
        <taxon>Streptophyta</taxon>
        <taxon>Embryophyta</taxon>
        <taxon>Tracheophyta</taxon>
        <taxon>Spermatophyta</taxon>
        <taxon>Magnoliopsida</taxon>
        <taxon>eudicotyledons</taxon>
        <taxon>Gunneridae</taxon>
        <taxon>Pentapetalae</taxon>
        <taxon>rosids</taxon>
        <taxon>malvids</taxon>
        <taxon>Malvales</taxon>
        <taxon>Malvaceae</taxon>
        <taxon>Malvoideae</taxon>
        <taxon>Gossypium</taxon>
    </lineage>
</organism>
<dbReference type="EMBL" id="CM017623">
    <property type="protein sequence ID" value="TYH87995.1"/>
    <property type="molecule type" value="Genomic_DNA"/>
</dbReference>
<dbReference type="PANTHER" id="PTHR13011">
    <property type="entry name" value="TFIIF-ALPHA"/>
    <property type="match status" value="1"/>
</dbReference>
<comment type="function">
    <text evidence="7">TFIIF is a general transcription initiation factor that binds to RNA polymerase II and helps to recruit it to the initiation complex in collaboration with TFIIB. It promotes transcription elongation.</text>
</comment>
<evidence type="ECO:0000313" key="9">
    <source>
        <dbReference type="EMBL" id="TYH87995.1"/>
    </source>
</evidence>
<comment type="subcellular location">
    <subcellularLocation>
        <location evidence="1 7">Nucleus</location>
    </subcellularLocation>
</comment>
<evidence type="ECO:0000256" key="4">
    <source>
        <dbReference type="ARBA" id="ARBA00023125"/>
    </source>
</evidence>
<sequence>MPVQFVGSSILPGMKLMKGTIPFFTRISLLGFNLGFMTGFSNFSKKKNAENRWSLQKDGLQGRQVTDALREKYKNKPWLLEDETGQAQYQGQLEGTILTRLLNISNLH</sequence>
<dbReference type="PANTHER" id="PTHR13011:SF0">
    <property type="entry name" value="GENERAL TRANSCRIPTION FACTOR IIF SUBUNIT 1"/>
    <property type="match status" value="1"/>
</dbReference>
<evidence type="ECO:0000313" key="10">
    <source>
        <dbReference type="Proteomes" id="UP000322667"/>
    </source>
</evidence>
<dbReference type="GO" id="GO:0005674">
    <property type="term" value="C:transcription factor TFIIF complex"/>
    <property type="evidence" value="ECO:0007669"/>
    <property type="project" value="TreeGrafter"/>
</dbReference>
<keyword evidence="5 7" id="KW-0804">Transcription</keyword>
<dbReference type="GO" id="GO:0006367">
    <property type="term" value="P:transcription initiation at RNA polymerase II promoter"/>
    <property type="evidence" value="ECO:0007669"/>
    <property type="project" value="InterPro"/>
</dbReference>